<dbReference type="RefSeq" id="WP_405338424.1">
    <property type="nucleotide sequence ID" value="NZ_JBANFI010000003.1"/>
</dbReference>
<gene>
    <name evidence="1" type="ORF">V6U78_05960</name>
</gene>
<proteinExistence type="predicted"/>
<dbReference type="Proteomes" id="UP001621714">
    <property type="component" value="Unassembled WGS sequence"/>
</dbReference>
<keyword evidence="2" id="KW-1185">Reference proteome</keyword>
<sequence length="147" mass="16481">MPCSQHNPPPLTAPTGWQWQEAAYSGGWYLYALHQDECLHLGAFASPALLAVQKARFIEAAQTCVHLKLLPEEIAPWLKGQGPAPRFVGLLGTAWSGYRVQALDTEQVEVIYAADLRLEWLGVFNESEAFSVIEQHYDRRRQGCLIC</sequence>
<name>A0ABW8PXK2_9GAMM</name>
<evidence type="ECO:0000313" key="1">
    <source>
        <dbReference type="EMBL" id="MFK7160579.1"/>
    </source>
</evidence>
<dbReference type="EMBL" id="JBANFI010000003">
    <property type="protein sequence ID" value="MFK7160579.1"/>
    <property type="molecule type" value="Genomic_DNA"/>
</dbReference>
<reference evidence="1 2" key="1">
    <citation type="submission" date="2024-02" db="EMBL/GenBank/DDBJ databases">
        <title>Marinospirillum sp. MEB 164 isolated from Lonar lake sediment.</title>
        <authorList>
            <person name="Joshi A."/>
            <person name="Thite S."/>
        </authorList>
    </citation>
    <scope>NUCLEOTIDE SEQUENCE [LARGE SCALE GENOMIC DNA]</scope>
    <source>
        <strain evidence="1 2">MEB164</strain>
    </source>
</reference>
<evidence type="ECO:0000313" key="2">
    <source>
        <dbReference type="Proteomes" id="UP001621714"/>
    </source>
</evidence>
<protein>
    <submittedName>
        <fullName evidence="1">Uncharacterized protein</fullName>
    </submittedName>
</protein>
<accession>A0ABW8PXK2</accession>
<comment type="caution">
    <text evidence="1">The sequence shown here is derived from an EMBL/GenBank/DDBJ whole genome shotgun (WGS) entry which is preliminary data.</text>
</comment>
<organism evidence="1 2">
    <name type="scientific">Marinospirillum alkalitolerans</name>
    <dbReference type="NCBI Taxonomy" id="3123374"/>
    <lineage>
        <taxon>Bacteria</taxon>
        <taxon>Pseudomonadati</taxon>
        <taxon>Pseudomonadota</taxon>
        <taxon>Gammaproteobacteria</taxon>
        <taxon>Oceanospirillales</taxon>
        <taxon>Oceanospirillaceae</taxon>
        <taxon>Marinospirillum</taxon>
    </lineage>
</organism>